<dbReference type="EMBL" id="SHAG01000046">
    <property type="protein sequence ID" value="RZO75152.1"/>
    <property type="molecule type" value="Genomic_DNA"/>
</dbReference>
<protein>
    <submittedName>
        <fullName evidence="1">Uncharacterized protein</fullName>
    </submittedName>
</protein>
<name>A0A520RY34_9GAMM</name>
<proteinExistence type="predicted"/>
<dbReference type="AlphaFoldDB" id="A0A520RY34"/>
<sequence>MCPRTLCTLAHVFESAGLSTVVITPMKEVAVRMKTPRTLHTIFPLGLSLGKPRDKDFQSEVLRAAFDLLDESVGPVVKEFPVSISPTDHEPMVCALPPRMNTDLHPAVDEAKALKSAYDRAHQKNNRTSVGMIISAEEIPAVLERFVRIVEGEDWDKVGFPEKSMYPSVHDIRSYYEELACELAEGPIEPWATEEWFYDQTEAGKLILNARRMMRDKKAEQSIWFGLAPAGRE</sequence>
<accession>A0A520RY34</accession>
<organism evidence="1 2">
    <name type="scientific">OM182 bacterium</name>
    <dbReference type="NCBI Taxonomy" id="2510334"/>
    <lineage>
        <taxon>Bacteria</taxon>
        <taxon>Pseudomonadati</taxon>
        <taxon>Pseudomonadota</taxon>
        <taxon>Gammaproteobacteria</taxon>
        <taxon>OMG group</taxon>
        <taxon>OM182 clade</taxon>
    </lineage>
</organism>
<dbReference type="Proteomes" id="UP000316199">
    <property type="component" value="Unassembled WGS sequence"/>
</dbReference>
<evidence type="ECO:0000313" key="1">
    <source>
        <dbReference type="EMBL" id="RZO75152.1"/>
    </source>
</evidence>
<comment type="caution">
    <text evidence="1">The sequence shown here is derived from an EMBL/GenBank/DDBJ whole genome shotgun (WGS) entry which is preliminary data.</text>
</comment>
<reference evidence="1 2" key="1">
    <citation type="submission" date="2019-02" db="EMBL/GenBank/DDBJ databases">
        <title>Prokaryotic population dynamics and viral predation in marine succession experiment using metagenomics: the confinement effect.</title>
        <authorList>
            <person name="Haro-Moreno J.M."/>
            <person name="Rodriguez-Valera F."/>
            <person name="Lopez-Perez M."/>
        </authorList>
    </citation>
    <scope>NUCLEOTIDE SEQUENCE [LARGE SCALE GENOMIC DNA]</scope>
    <source>
        <strain evidence="1">MED-G157</strain>
    </source>
</reference>
<gene>
    <name evidence="1" type="ORF">EVA68_07675</name>
</gene>
<evidence type="ECO:0000313" key="2">
    <source>
        <dbReference type="Proteomes" id="UP000316199"/>
    </source>
</evidence>